<evidence type="ECO:0000313" key="2">
    <source>
        <dbReference type="EMBL" id="VAW32666.1"/>
    </source>
</evidence>
<dbReference type="InterPro" id="IPR006683">
    <property type="entry name" value="Thioestr_dom"/>
</dbReference>
<gene>
    <name evidence="2" type="ORF">MNBD_CHLOROFLEXI01-1941</name>
</gene>
<dbReference type="InterPro" id="IPR029069">
    <property type="entry name" value="HotDog_dom_sf"/>
</dbReference>
<reference evidence="2" key="1">
    <citation type="submission" date="2018-06" db="EMBL/GenBank/DDBJ databases">
        <authorList>
            <person name="Zhirakovskaya E."/>
        </authorList>
    </citation>
    <scope>NUCLEOTIDE SEQUENCE</scope>
</reference>
<accession>A0A3B0VKN0</accession>
<name>A0A3B0VKN0_9ZZZZ</name>
<sequence length="153" mass="16888">MKAFQDYYPEDSSYCYGCGRLNEKGLHIKSYWDGEQSVARFVPRPEHMAIPGYVYGGLLASLIDCHGTGTAAAAAARAENRSIDSEPPFRFVTGQLNVTYLRPTPLGPELELRGTIKEMKPRKVTVAIDLLANGEVCVRGEVIAVRLPDNWGQ</sequence>
<dbReference type="Pfam" id="PF03061">
    <property type="entry name" value="4HBT"/>
    <property type="match status" value="1"/>
</dbReference>
<dbReference type="CDD" id="cd03443">
    <property type="entry name" value="PaaI_thioesterase"/>
    <property type="match status" value="1"/>
</dbReference>
<dbReference type="SUPFAM" id="SSF54637">
    <property type="entry name" value="Thioesterase/thiol ester dehydrase-isomerase"/>
    <property type="match status" value="1"/>
</dbReference>
<dbReference type="EMBL" id="UOEU01000379">
    <property type="protein sequence ID" value="VAW32666.1"/>
    <property type="molecule type" value="Genomic_DNA"/>
</dbReference>
<dbReference type="Gene3D" id="3.10.129.10">
    <property type="entry name" value="Hotdog Thioesterase"/>
    <property type="match status" value="1"/>
</dbReference>
<evidence type="ECO:0000259" key="1">
    <source>
        <dbReference type="Pfam" id="PF03061"/>
    </source>
</evidence>
<organism evidence="2">
    <name type="scientific">hydrothermal vent metagenome</name>
    <dbReference type="NCBI Taxonomy" id="652676"/>
    <lineage>
        <taxon>unclassified sequences</taxon>
        <taxon>metagenomes</taxon>
        <taxon>ecological metagenomes</taxon>
    </lineage>
</organism>
<proteinExistence type="predicted"/>
<dbReference type="AlphaFoldDB" id="A0A3B0VKN0"/>
<feature type="domain" description="Thioesterase" evidence="1">
    <location>
        <begin position="52"/>
        <end position="132"/>
    </location>
</feature>
<protein>
    <submittedName>
        <fullName evidence="2">Thioesterase family protein</fullName>
    </submittedName>
</protein>